<protein>
    <recommendedName>
        <fullName evidence="8">Galactose oxidase</fullName>
    </recommendedName>
</protein>
<dbReference type="SUPFAM" id="SSF117281">
    <property type="entry name" value="Kelch motif"/>
    <property type="match status" value="2"/>
</dbReference>
<gene>
    <name evidence="6" type="ORF">H4R26_000192</name>
</gene>
<keyword evidence="7" id="KW-1185">Reference proteome</keyword>
<dbReference type="Gene3D" id="2.120.10.80">
    <property type="entry name" value="Kelch-type beta propeller"/>
    <property type="match status" value="2"/>
</dbReference>
<evidence type="ECO:0000256" key="3">
    <source>
        <dbReference type="SAM" id="MobiDB-lite"/>
    </source>
</evidence>
<dbReference type="PANTHER" id="PTHR46093:SF18">
    <property type="entry name" value="FIBRONECTIN TYPE-III DOMAIN-CONTAINING PROTEIN"/>
    <property type="match status" value="1"/>
</dbReference>
<dbReference type="EMBL" id="JANBQF010000005">
    <property type="protein sequence ID" value="KAJ2008417.1"/>
    <property type="molecule type" value="Genomic_DNA"/>
</dbReference>
<keyword evidence="2" id="KW-0677">Repeat</keyword>
<name>A0A9W8BP87_9FUNG</name>
<dbReference type="PANTHER" id="PTHR46093">
    <property type="entry name" value="ACYL-COA-BINDING DOMAIN-CONTAINING PROTEIN 5"/>
    <property type="match status" value="1"/>
</dbReference>
<feature type="compositionally biased region" description="Basic and acidic residues" evidence="3">
    <location>
        <begin position="548"/>
        <end position="561"/>
    </location>
</feature>
<feature type="compositionally biased region" description="Polar residues" evidence="3">
    <location>
        <begin position="524"/>
        <end position="543"/>
    </location>
</feature>
<keyword evidence="4" id="KW-0472">Membrane</keyword>
<keyword evidence="4" id="KW-1133">Transmembrane helix</keyword>
<feature type="region of interest" description="Disordered" evidence="3">
    <location>
        <begin position="606"/>
        <end position="633"/>
    </location>
</feature>
<feature type="compositionally biased region" description="Basic and acidic residues" evidence="3">
    <location>
        <begin position="482"/>
        <end position="494"/>
    </location>
</feature>
<evidence type="ECO:0000256" key="2">
    <source>
        <dbReference type="ARBA" id="ARBA00022737"/>
    </source>
</evidence>
<comment type="caution">
    <text evidence="6">The sequence shown here is derived from an EMBL/GenBank/DDBJ whole genome shotgun (WGS) entry which is preliminary data.</text>
</comment>
<dbReference type="OrthoDB" id="1932706at2759"/>
<keyword evidence="4" id="KW-0812">Transmembrane</keyword>
<sequence>MRAQFADTLVVLLAGSSVLASESLALIPRFQHSMEIINGQLCVFGGKSTSTGTDLSDFLLDYRCVDITKSVDQASPKWKRQSSASRFAMPPLAQQSSVYNRANHIVVPYGGQTPNTFSKANHLAVYCTQFEAWGASNIVDVDPRRYLHTSVLQEKSGDMIIFGGASDETTNHQDSTRWLSVNRMVLDMPRHGAHTMSLGIDSEENIAVGSIITDDGDSTPAAINKVVQHSSVLVNDTQMVVLGGNVYNSTAKEAVNLLFDTAYVYDVDMMTWSTRNCTGDIPPPRSAFSASLHGSSIYMYGGVNVTGWEQLFGDLYALDTVSWRWSKLPTPNAPVPRYAHQMKTLGHYLAITHGYIHIANSTYSGDKDIYFYDLDQQAFVKSYSPSGISAYEMDAQWLVKAKGKTKGVLAACYLLTITVFFFALYYLIGECRKLLFSRSSSGPHTRRGSTRENIRSMVETYTENLRGSTYFFEPKRTTVVRTGDDRRGSHDTDRFTLFSPTGVGRKSFSKGAGDGTSPVARTADGNSRGRSQSVSEGTSTVIDSETFPAERRRSNRELPENMRHTRVIDDSAGGTPYVSRKLTLSAHLPAYRARRPSEGPVVRFSEYTNDDGDNNSIIHSGYEDNGYHSPTRSSISLDRQLELSVIAENVNDNNDDAEEKSAGLQVMNTE</sequence>
<keyword evidence="5" id="KW-0732">Signal</keyword>
<proteinExistence type="predicted"/>
<evidence type="ECO:0000313" key="7">
    <source>
        <dbReference type="Proteomes" id="UP001150907"/>
    </source>
</evidence>
<dbReference type="AlphaFoldDB" id="A0A9W8BP87"/>
<keyword evidence="1" id="KW-0880">Kelch repeat</keyword>
<evidence type="ECO:0000256" key="5">
    <source>
        <dbReference type="SAM" id="SignalP"/>
    </source>
</evidence>
<evidence type="ECO:0000256" key="4">
    <source>
        <dbReference type="SAM" id="Phobius"/>
    </source>
</evidence>
<dbReference type="InterPro" id="IPR015915">
    <property type="entry name" value="Kelch-typ_b-propeller"/>
</dbReference>
<dbReference type="Proteomes" id="UP001150907">
    <property type="component" value="Unassembled WGS sequence"/>
</dbReference>
<feature type="chain" id="PRO_5040858206" description="Galactose oxidase" evidence="5">
    <location>
        <begin position="21"/>
        <end position="670"/>
    </location>
</feature>
<evidence type="ECO:0000256" key="1">
    <source>
        <dbReference type="ARBA" id="ARBA00022441"/>
    </source>
</evidence>
<reference evidence="6" key="1">
    <citation type="submission" date="2022-07" db="EMBL/GenBank/DDBJ databases">
        <title>Phylogenomic reconstructions and comparative analyses of Kickxellomycotina fungi.</title>
        <authorList>
            <person name="Reynolds N.K."/>
            <person name="Stajich J.E."/>
            <person name="Barry K."/>
            <person name="Grigoriev I.V."/>
            <person name="Crous P."/>
            <person name="Smith M.E."/>
        </authorList>
    </citation>
    <scope>NUCLEOTIDE SEQUENCE</scope>
    <source>
        <strain evidence="6">IMI 214461</strain>
    </source>
</reference>
<accession>A0A9W8BP87</accession>
<organism evidence="6 7">
    <name type="scientific">Coemansia thaxteri</name>
    <dbReference type="NCBI Taxonomy" id="2663907"/>
    <lineage>
        <taxon>Eukaryota</taxon>
        <taxon>Fungi</taxon>
        <taxon>Fungi incertae sedis</taxon>
        <taxon>Zoopagomycota</taxon>
        <taxon>Kickxellomycotina</taxon>
        <taxon>Kickxellomycetes</taxon>
        <taxon>Kickxellales</taxon>
        <taxon>Kickxellaceae</taxon>
        <taxon>Coemansia</taxon>
    </lineage>
</organism>
<feature type="transmembrane region" description="Helical" evidence="4">
    <location>
        <begin position="408"/>
        <end position="428"/>
    </location>
</feature>
<feature type="signal peptide" evidence="5">
    <location>
        <begin position="1"/>
        <end position="20"/>
    </location>
</feature>
<dbReference type="Pfam" id="PF24681">
    <property type="entry name" value="Kelch_KLHDC2_KLHL20_DRC7"/>
    <property type="match status" value="1"/>
</dbReference>
<evidence type="ECO:0000313" key="6">
    <source>
        <dbReference type="EMBL" id="KAJ2008417.1"/>
    </source>
</evidence>
<feature type="region of interest" description="Disordered" evidence="3">
    <location>
        <begin position="648"/>
        <end position="670"/>
    </location>
</feature>
<feature type="region of interest" description="Disordered" evidence="3">
    <location>
        <begin position="481"/>
        <end position="561"/>
    </location>
</feature>
<evidence type="ECO:0008006" key="8">
    <source>
        <dbReference type="Google" id="ProtNLM"/>
    </source>
</evidence>